<evidence type="ECO:0000313" key="2">
    <source>
        <dbReference type="Proteomes" id="UP000600214"/>
    </source>
</evidence>
<organism evidence="1 2">
    <name type="scientific">Dyadobacter endophyticus</name>
    <dbReference type="NCBI Taxonomy" id="1749036"/>
    <lineage>
        <taxon>Bacteria</taxon>
        <taxon>Pseudomonadati</taxon>
        <taxon>Bacteroidota</taxon>
        <taxon>Cytophagia</taxon>
        <taxon>Cytophagales</taxon>
        <taxon>Spirosomataceae</taxon>
        <taxon>Dyadobacter</taxon>
    </lineage>
</organism>
<dbReference type="EMBL" id="BMIA01000001">
    <property type="protein sequence ID" value="GGH27329.1"/>
    <property type="molecule type" value="Genomic_DNA"/>
</dbReference>
<keyword evidence="2" id="KW-1185">Reference proteome</keyword>
<proteinExistence type="predicted"/>
<sequence>MANTYKILFRTHIQASKSLQKLHDCLKQLNVKHWAYDFQDFLLTLTSELSDFTRIQLALRSAGYVCHFIKLENMNEALLETRLETGGVSIA</sequence>
<reference evidence="2" key="1">
    <citation type="journal article" date="2019" name="Int. J. Syst. Evol. Microbiol.">
        <title>The Global Catalogue of Microorganisms (GCM) 10K type strain sequencing project: providing services to taxonomists for standard genome sequencing and annotation.</title>
        <authorList>
            <consortium name="The Broad Institute Genomics Platform"/>
            <consortium name="The Broad Institute Genome Sequencing Center for Infectious Disease"/>
            <person name="Wu L."/>
            <person name="Ma J."/>
        </authorList>
    </citation>
    <scope>NUCLEOTIDE SEQUENCE [LARGE SCALE GENOMIC DNA]</scope>
    <source>
        <strain evidence="2">CGMCC 1.15288</strain>
    </source>
</reference>
<gene>
    <name evidence="1" type="ORF">GCM10007423_13000</name>
</gene>
<name>A0ABQ1YKA3_9BACT</name>
<dbReference type="Proteomes" id="UP000600214">
    <property type="component" value="Unassembled WGS sequence"/>
</dbReference>
<accession>A0ABQ1YKA3</accession>
<protein>
    <submittedName>
        <fullName evidence="1">Uncharacterized protein</fullName>
    </submittedName>
</protein>
<evidence type="ECO:0000313" key="1">
    <source>
        <dbReference type="EMBL" id="GGH27329.1"/>
    </source>
</evidence>
<dbReference type="RefSeq" id="WP_188929825.1">
    <property type="nucleotide sequence ID" value="NZ_BMIA01000001.1"/>
</dbReference>
<comment type="caution">
    <text evidence="1">The sequence shown here is derived from an EMBL/GenBank/DDBJ whole genome shotgun (WGS) entry which is preliminary data.</text>
</comment>